<keyword evidence="5 7" id="KW-1133">Transmembrane helix</keyword>
<feature type="transmembrane region" description="Helical" evidence="7">
    <location>
        <begin position="279"/>
        <end position="300"/>
    </location>
</feature>
<gene>
    <name evidence="9" type="ORF">GFSPODELE1_LOCUS5657</name>
</gene>
<keyword evidence="4" id="KW-0029">Amino-acid transport</keyword>
<sequence length="545" mass="59637">MISPLIPSSTPHGIFLCELSTHIHIRCREMAYPRKMPSLQRQMKNRHIAMISIGGVIGTGLFLGTAAGLQTGGPVGLLLAYALVGSICYAVMVTLGEMVAFLPLPGGHITLAERFVDPAFSFALGWNYWYNWTVILPAEISAAAVIVNFWDKSVNNAVWITVFLIVVILINILGAGAYGEAEFVFASIKVITIIGLIILGIVLDLGGGPNHDRIGFRYWKNPGPFTQYHGIAGAKGRFLAFAASLTQAAFSFIGTEIVAIAGAEAKNPRRNIPKAIKRVYIRILLFYIGGVAVIGLLVPYTEPDLALKTSDAAKSPFVIAIRNAGITGLPSVINAALLTSAWSAASSDLYSSSRAIYGLAANGNAPKIFLRVTKHGLPYVAVIFQSLFGLLAFMGLKEGSGRVFGWFGNMTAIAGLMSWFGISVTYLRFRKGLKAQGIERKSLPYVGIGQPFLAWYGAIVSLFICIISGWTNFIKGNWATDQFVTNYLPLWLFPFLYLGARLWKRSSFVTPERMDFKTGLAEIEAASYDEPPPRNWVEKWWDWLM</sequence>
<accession>A0ABP1DDL6</accession>
<keyword evidence="2" id="KW-0813">Transport</keyword>
<dbReference type="Proteomes" id="UP001497453">
    <property type="component" value="Chromosome 4"/>
</dbReference>
<feature type="transmembrane region" description="Helical" evidence="7">
    <location>
        <begin position="376"/>
        <end position="394"/>
    </location>
</feature>
<feature type="transmembrane region" description="Helical" evidence="7">
    <location>
        <begin position="48"/>
        <end position="69"/>
    </location>
</feature>
<dbReference type="InterPro" id="IPR004840">
    <property type="entry name" value="Amino_acid_permease_CS"/>
</dbReference>
<keyword evidence="3 7" id="KW-0812">Transmembrane</keyword>
<evidence type="ECO:0000313" key="10">
    <source>
        <dbReference type="Proteomes" id="UP001497453"/>
    </source>
</evidence>
<reference evidence="10" key="1">
    <citation type="submission" date="2024-04" db="EMBL/GenBank/DDBJ databases">
        <authorList>
            <person name="Shaw F."/>
            <person name="Minotto A."/>
        </authorList>
    </citation>
    <scope>NUCLEOTIDE SEQUENCE [LARGE SCALE GENOMIC DNA]</scope>
</reference>
<evidence type="ECO:0000256" key="7">
    <source>
        <dbReference type="SAM" id="Phobius"/>
    </source>
</evidence>
<dbReference type="PROSITE" id="PS00218">
    <property type="entry name" value="AMINO_ACID_PERMEASE_1"/>
    <property type="match status" value="1"/>
</dbReference>
<evidence type="ECO:0000256" key="1">
    <source>
        <dbReference type="ARBA" id="ARBA00004141"/>
    </source>
</evidence>
<feature type="transmembrane region" description="Helical" evidence="7">
    <location>
        <begin position="448"/>
        <end position="471"/>
    </location>
</feature>
<feature type="transmembrane region" description="Helical" evidence="7">
    <location>
        <begin position="76"/>
        <end position="95"/>
    </location>
</feature>
<evidence type="ECO:0000256" key="2">
    <source>
        <dbReference type="ARBA" id="ARBA00022448"/>
    </source>
</evidence>
<protein>
    <recommendedName>
        <fullName evidence="8">Amino acid permease/ SLC12A domain-containing protein</fullName>
    </recommendedName>
</protein>
<feature type="transmembrane region" description="Helical" evidence="7">
    <location>
        <begin position="129"/>
        <end position="150"/>
    </location>
</feature>
<name>A0ABP1DDL6_9APHY</name>
<dbReference type="PIRSF" id="PIRSF006060">
    <property type="entry name" value="AA_transporter"/>
    <property type="match status" value="1"/>
</dbReference>
<feature type="transmembrane region" description="Helical" evidence="7">
    <location>
        <begin position="320"/>
        <end position="345"/>
    </location>
</feature>
<evidence type="ECO:0000256" key="3">
    <source>
        <dbReference type="ARBA" id="ARBA00022692"/>
    </source>
</evidence>
<dbReference type="InterPro" id="IPR050524">
    <property type="entry name" value="APC_YAT"/>
</dbReference>
<dbReference type="Gene3D" id="1.20.1740.10">
    <property type="entry name" value="Amino acid/polyamine transporter I"/>
    <property type="match status" value="1"/>
</dbReference>
<keyword evidence="6 7" id="KW-0472">Membrane</keyword>
<dbReference type="Pfam" id="PF00324">
    <property type="entry name" value="AA_permease"/>
    <property type="match status" value="1"/>
</dbReference>
<feature type="transmembrane region" description="Helical" evidence="7">
    <location>
        <begin position="406"/>
        <end position="427"/>
    </location>
</feature>
<comment type="subcellular location">
    <subcellularLocation>
        <location evidence="1">Membrane</location>
        <topology evidence="1">Multi-pass membrane protein</topology>
    </subcellularLocation>
</comment>
<evidence type="ECO:0000259" key="8">
    <source>
        <dbReference type="Pfam" id="PF00324"/>
    </source>
</evidence>
<dbReference type="InterPro" id="IPR004841">
    <property type="entry name" value="AA-permease/SLC12A_dom"/>
</dbReference>
<feature type="transmembrane region" description="Helical" evidence="7">
    <location>
        <begin position="183"/>
        <end position="203"/>
    </location>
</feature>
<evidence type="ECO:0000256" key="5">
    <source>
        <dbReference type="ARBA" id="ARBA00022989"/>
    </source>
</evidence>
<feature type="domain" description="Amino acid permease/ SLC12A" evidence="8">
    <location>
        <begin position="47"/>
        <end position="507"/>
    </location>
</feature>
<dbReference type="PANTHER" id="PTHR43341:SF20">
    <property type="entry name" value="AAT FAMILY AMINO ACID TRANSPORTER"/>
    <property type="match status" value="1"/>
</dbReference>
<feature type="transmembrane region" description="Helical" evidence="7">
    <location>
        <begin position="157"/>
        <end position="177"/>
    </location>
</feature>
<evidence type="ECO:0000256" key="6">
    <source>
        <dbReference type="ARBA" id="ARBA00023136"/>
    </source>
</evidence>
<evidence type="ECO:0000313" key="9">
    <source>
        <dbReference type="EMBL" id="CAL1705951.1"/>
    </source>
</evidence>
<dbReference type="EMBL" id="OZ037947">
    <property type="protein sequence ID" value="CAL1705951.1"/>
    <property type="molecule type" value="Genomic_DNA"/>
</dbReference>
<keyword evidence="10" id="KW-1185">Reference proteome</keyword>
<proteinExistence type="predicted"/>
<dbReference type="PANTHER" id="PTHR43341">
    <property type="entry name" value="AMINO ACID PERMEASE"/>
    <property type="match status" value="1"/>
</dbReference>
<organism evidence="9 10">
    <name type="scientific">Somion occarium</name>
    <dbReference type="NCBI Taxonomy" id="3059160"/>
    <lineage>
        <taxon>Eukaryota</taxon>
        <taxon>Fungi</taxon>
        <taxon>Dikarya</taxon>
        <taxon>Basidiomycota</taxon>
        <taxon>Agaricomycotina</taxon>
        <taxon>Agaricomycetes</taxon>
        <taxon>Polyporales</taxon>
        <taxon>Cerrenaceae</taxon>
        <taxon>Somion</taxon>
    </lineage>
</organism>
<evidence type="ECO:0000256" key="4">
    <source>
        <dbReference type="ARBA" id="ARBA00022970"/>
    </source>
</evidence>
<feature type="transmembrane region" description="Helical" evidence="7">
    <location>
        <begin position="483"/>
        <end position="503"/>
    </location>
</feature>